<dbReference type="PANTHER" id="PTHR19317:SF0">
    <property type="entry name" value="PRENYLATED RAB ACCEPTOR PROTEIN 1"/>
    <property type="match status" value="1"/>
</dbReference>
<dbReference type="EMBL" id="CAJNNV010031402">
    <property type="protein sequence ID" value="CAE8636064.1"/>
    <property type="molecule type" value="Genomic_DNA"/>
</dbReference>
<keyword evidence="4 5" id="KW-0472">Membrane</keyword>
<organism evidence="6 7">
    <name type="scientific">Polarella glacialis</name>
    <name type="common">Dinoflagellate</name>
    <dbReference type="NCBI Taxonomy" id="89957"/>
    <lineage>
        <taxon>Eukaryota</taxon>
        <taxon>Sar</taxon>
        <taxon>Alveolata</taxon>
        <taxon>Dinophyceae</taxon>
        <taxon>Suessiales</taxon>
        <taxon>Suessiaceae</taxon>
        <taxon>Polarella</taxon>
    </lineage>
</organism>
<comment type="subcellular location">
    <subcellularLocation>
        <location evidence="1">Membrane</location>
        <topology evidence="1">Multi-pass membrane protein</topology>
    </subcellularLocation>
</comment>
<gene>
    <name evidence="6" type="ORF">PGLA1383_LOCUS51603</name>
</gene>
<keyword evidence="2 5" id="KW-0812">Transmembrane</keyword>
<dbReference type="GO" id="GO:0005794">
    <property type="term" value="C:Golgi apparatus"/>
    <property type="evidence" value="ECO:0007669"/>
    <property type="project" value="TreeGrafter"/>
</dbReference>
<name>A0A813HEP9_POLGL</name>
<dbReference type="PANTHER" id="PTHR19317">
    <property type="entry name" value="PRENYLATED RAB ACCEPTOR 1-RELATED"/>
    <property type="match status" value="1"/>
</dbReference>
<reference evidence="6" key="1">
    <citation type="submission" date="2021-02" db="EMBL/GenBank/DDBJ databases">
        <authorList>
            <person name="Dougan E. K."/>
            <person name="Rhodes N."/>
            <person name="Thang M."/>
            <person name="Chan C."/>
        </authorList>
    </citation>
    <scope>NUCLEOTIDE SEQUENCE</scope>
</reference>
<evidence type="ECO:0000256" key="4">
    <source>
        <dbReference type="ARBA" id="ARBA00023136"/>
    </source>
</evidence>
<comment type="caution">
    <text evidence="6">The sequence shown here is derived from an EMBL/GenBank/DDBJ whole genome shotgun (WGS) entry which is preliminary data.</text>
</comment>
<dbReference type="Pfam" id="PF03208">
    <property type="entry name" value="PRA1"/>
    <property type="match status" value="1"/>
</dbReference>
<evidence type="ECO:0000256" key="3">
    <source>
        <dbReference type="ARBA" id="ARBA00022989"/>
    </source>
</evidence>
<dbReference type="InterPro" id="IPR004895">
    <property type="entry name" value="Prenylated_rab_accept_PRA1"/>
</dbReference>
<proteinExistence type="predicted"/>
<keyword evidence="3 5" id="KW-1133">Transmembrane helix</keyword>
<dbReference type="Proteomes" id="UP000654075">
    <property type="component" value="Unassembled WGS sequence"/>
</dbReference>
<evidence type="ECO:0000256" key="5">
    <source>
        <dbReference type="SAM" id="Phobius"/>
    </source>
</evidence>
<feature type="transmembrane region" description="Helical" evidence="5">
    <location>
        <begin position="203"/>
        <end position="236"/>
    </location>
</feature>
<accession>A0A813HEP9</accession>
<protein>
    <submittedName>
        <fullName evidence="6">Uncharacterized protein</fullName>
    </submittedName>
</protein>
<evidence type="ECO:0000313" key="6">
    <source>
        <dbReference type="EMBL" id="CAE8636064.1"/>
    </source>
</evidence>
<dbReference type="OrthoDB" id="63113at2759"/>
<keyword evidence="7" id="KW-1185">Reference proteome</keyword>
<evidence type="ECO:0000256" key="2">
    <source>
        <dbReference type="ARBA" id="ARBA00022692"/>
    </source>
</evidence>
<dbReference type="GO" id="GO:0016020">
    <property type="term" value="C:membrane"/>
    <property type="evidence" value="ECO:0007669"/>
    <property type="project" value="UniProtKB-SubCell"/>
</dbReference>
<dbReference type="AlphaFoldDB" id="A0A813HEP9"/>
<sequence>MQTGRQVLRTGDRVRAHFQNRYGAKSSAMDVGTLLQFTTSEAEVHFDDGAIQCVSKTWVAERVSAWDLDLAPGDIVYAHYACGKGRTVNTDFGIVESVLEGGREQSGGLAVCAKLELHGKWSGLMGGRMGFASTLFSGVMGGAVEKMTAASVPTSFQPVKESAGNFLSRAQPWRQFVLPLSVPPASEGCSRITANLYNFQTNYAILFVVNLILSIVLNPSALICICLTVASWILFLKKNDDPDWQPKIGGVGSSSQRNCWLRFDHDNAAAAEVAAAWIGCRDRSLAFLPAPASSSDAPNGRRTAMLLGSVLLAGQASRPAQAGFFSTDRFDGSFIDPTHLCGEACIRNINAEGGFATITGRENATANSWDIFAKYDGNNIEGQFLTGTMKGVYFNKKGDKGIRWADGVVWEKCEYKMNAAPFEIVEKMGAYINKEAIEGSQDKSSQYQMELKIKAANKLKKDQEGKPIS</sequence>
<evidence type="ECO:0000313" key="7">
    <source>
        <dbReference type="Proteomes" id="UP000654075"/>
    </source>
</evidence>
<evidence type="ECO:0000256" key="1">
    <source>
        <dbReference type="ARBA" id="ARBA00004141"/>
    </source>
</evidence>